<gene>
    <name evidence="2" type="ORF">CEXT_293781</name>
</gene>
<dbReference type="AlphaFoldDB" id="A0AAV4VC72"/>
<evidence type="ECO:0000256" key="1">
    <source>
        <dbReference type="SAM" id="MobiDB-lite"/>
    </source>
</evidence>
<proteinExistence type="predicted"/>
<name>A0AAV4VC72_CAEEX</name>
<keyword evidence="3" id="KW-1185">Reference proteome</keyword>
<organism evidence="2 3">
    <name type="scientific">Caerostris extrusa</name>
    <name type="common">Bark spider</name>
    <name type="synonym">Caerostris bankana</name>
    <dbReference type="NCBI Taxonomy" id="172846"/>
    <lineage>
        <taxon>Eukaryota</taxon>
        <taxon>Metazoa</taxon>
        <taxon>Ecdysozoa</taxon>
        <taxon>Arthropoda</taxon>
        <taxon>Chelicerata</taxon>
        <taxon>Arachnida</taxon>
        <taxon>Araneae</taxon>
        <taxon>Araneomorphae</taxon>
        <taxon>Entelegynae</taxon>
        <taxon>Araneoidea</taxon>
        <taxon>Araneidae</taxon>
        <taxon>Caerostris</taxon>
    </lineage>
</organism>
<evidence type="ECO:0000313" key="3">
    <source>
        <dbReference type="Proteomes" id="UP001054945"/>
    </source>
</evidence>
<sequence>MRKKKNKANANKKDFLLQEKPRYAFVRSGKSSGAKGAATIFMVFSGILGELSIFGSLPSTHRSCDAVPRILEEKAVDLKEVGKKREREKPDNLLEISPISRTTITVSVPPTVAVPRILEEKAVDLKEVGKKGEREAEQPFGNLTHITHDNHC</sequence>
<evidence type="ECO:0000313" key="2">
    <source>
        <dbReference type="EMBL" id="GIY67897.1"/>
    </source>
</evidence>
<protein>
    <submittedName>
        <fullName evidence="2">Uncharacterized protein</fullName>
    </submittedName>
</protein>
<dbReference type="EMBL" id="BPLR01014291">
    <property type="protein sequence ID" value="GIY67897.1"/>
    <property type="molecule type" value="Genomic_DNA"/>
</dbReference>
<dbReference type="Proteomes" id="UP001054945">
    <property type="component" value="Unassembled WGS sequence"/>
</dbReference>
<accession>A0AAV4VC72</accession>
<comment type="caution">
    <text evidence="2">The sequence shown here is derived from an EMBL/GenBank/DDBJ whole genome shotgun (WGS) entry which is preliminary data.</text>
</comment>
<reference evidence="2 3" key="1">
    <citation type="submission" date="2021-06" db="EMBL/GenBank/DDBJ databases">
        <title>Caerostris extrusa draft genome.</title>
        <authorList>
            <person name="Kono N."/>
            <person name="Arakawa K."/>
        </authorList>
    </citation>
    <scope>NUCLEOTIDE SEQUENCE [LARGE SCALE GENOMIC DNA]</scope>
</reference>
<feature type="region of interest" description="Disordered" evidence="1">
    <location>
        <begin position="129"/>
        <end position="152"/>
    </location>
</feature>